<sequence>MIRLLDDTRSHDTSLLNAASPADPVYFTNGIHTSDSDSTSGLPHIRCKFQGRLVYRSRSVALFKRPCSLSLLLRPIFFHSLPPSFRTTLSSSSAVLRDLADQGGSTVPHGGYVTATVQKAVKKHFDTTLAKQDQPHTLALHLDFLRRTQTGAVKISIKDVKLGRQTSVVHITLSQDGREEVVGLRLRLLKLLIPSPLSCRFRHANPDPYDKRYITNSNLEKEVGISFDTHWTVHPERVPLTSTTTALERGQDPKWSELLEWPNSGFRKATRQLRAWFPRDGQPRQNIYDMWTCLRDSSETWTNDKLGFLVDMFPQVCETFILEGQEHQNQYDPTVHEKLSVEAYRKFSRNRVPYWYPTLLLNLDIKKALPEGGAKFLFTRLQTKAIRNGRYDLEIIVMDENNEIVALSHHICFALPAERNSAGRTKGKEKLLCQHIDDDGATAGGTVKVDLPSQFGWTLQPRFTSQDDVFHLYQTIYTNYSDHHRGKWRNESLASLSRTEVNTFSEPDLFFYSDYCGLLNNQRPETIPHIQTILHLSNMSGQPNQVPKSGSQDFGHKEPGKMFAGLEQYKRNDGPASQARRESLKDMSAKPAGGMISNLFNRYDDVFCMLRREVNPY</sequence>
<dbReference type="STRING" id="113226.A0A139I0J5"/>
<dbReference type="Pfam" id="PF20789">
    <property type="entry name" value="4HBT_3C"/>
    <property type="match status" value="1"/>
</dbReference>
<dbReference type="PANTHER" id="PTHR38110:SF1">
    <property type="entry name" value="THIOESTERASE DOMAIN-CONTAINING PROTEIN"/>
    <property type="match status" value="1"/>
</dbReference>
<evidence type="ECO:0000259" key="2">
    <source>
        <dbReference type="Pfam" id="PF20789"/>
    </source>
</evidence>
<gene>
    <name evidence="3" type="ORF">AC579_10558</name>
</gene>
<dbReference type="PANTHER" id="PTHR38110">
    <property type="entry name" value="CHROMOSOME 23, WHOLE GENOME SHOTGUN SEQUENCE"/>
    <property type="match status" value="1"/>
</dbReference>
<evidence type="ECO:0000313" key="4">
    <source>
        <dbReference type="Proteomes" id="UP000073492"/>
    </source>
</evidence>
<dbReference type="InterPro" id="IPR052389">
    <property type="entry name" value="Sec_Metab_Biosynth-Assoc"/>
</dbReference>
<proteinExistence type="predicted"/>
<dbReference type="InterPro" id="IPR049450">
    <property type="entry name" value="ACOT8-like_C"/>
</dbReference>
<evidence type="ECO:0000259" key="1">
    <source>
        <dbReference type="Pfam" id="PF13622"/>
    </source>
</evidence>
<organism evidence="3 4">
    <name type="scientific">Pseudocercospora musae</name>
    <dbReference type="NCBI Taxonomy" id="113226"/>
    <lineage>
        <taxon>Eukaryota</taxon>
        <taxon>Fungi</taxon>
        <taxon>Dikarya</taxon>
        <taxon>Ascomycota</taxon>
        <taxon>Pezizomycotina</taxon>
        <taxon>Dothideomycetes</taxon>
        <taxon>Dothideomycetidae</taxon>
        <taxon>Mycosphaerellales</taxon>
        <taxon>Mycosphaerellaceae</taxon>
        <taxon>Pseudocercospora</taxon>
    </lineage>
</organism>
<name>A0A139I0J5_9PEZI</name>
<dbReference type="EMBL" id="LFZO01000486">
    <property type="protein sequence ID" value="KXT08129.1"/>
    <property type="molecule type" value="Genomic_DNA"/>
</dbReference>
<dbReference type="Proteomes" id="UP000073492">
    <property type="component" value="Unassembled WGS sequence"/>
</dbReference>
<keyword evidence="4" id="KW-1185">Reference proteome</keyword>
<dbReference type="InterPro" id="IPR049449">
    <property type="entry name" value="TesB_ACOT8-like_N"/>
</dbReference>
<comment type="caution">
    <text evidence="3">The sequence shown here is derived from an EMBL/GenBank/DDBJ whole genome shotgun (WGS) entry which is preliminary data.</text>
</comment>
<evidence type="ECO:0000313" key="3">
    <source>
        <dbReference type="EMBL" id="KXT08129.1"/>
    </source>
</evidence>
<dbReference type="OrthoDB" id="2532955at2759"/>
<accession>A0A139I0J5</accession>
<dbReference type="Gene3D" id="2.40.160.210">
    <property type="entry name" value="Acyl-CoA thioesterase, double hotdog domain"/>
    <property type="match status" value="1"/>
</dbReference>
<dbReference type="AlphaFoldDB" id="A0A139I0J5"/>
<dbReference type="InterPro" id="IPR042171">
    <property type="entry name" value="Acyl-CoA_hotdog"/>
</dbReference>
<feature type="domain" description="Acyl-CoA thioesterase-like N-terminal HotDog" evidence="1">
    <location>
        <begin position="105"/>
        <end position="182"/>
    </location>
</feature>
<feature type="domain" description="Acyl-CoA thioesterase-like C-terminal" evidence="2">
    <location>
        <begin position="253"/>
        <end position="413"/>
    </location>
</feature>
<dbReference type="Pfam" id="PF13622">
    <property type="entry name" value="4HBT_3"/>
    <property type="match status" value="1"/>
</dbReference>
<protein>
    <submittedName>
        <fullName evidence="3">Uncharacterized protein</fullName>
    </submittedName>
</protein>
<reference evidence="3 4" key="1">
    <citation type="submission" date="2015-07" db="EMBL/GenBank/DDBJ databases">
        <title>Comparative genomics of the Sigatoka disease complex on banana suggests a link between parallel evolutionary changes in Pseudocercospora fijiensis and Pseudocercospora eumusae and increased virulence on the banana host.</title>
        <authorList>
            <person name="Chang T.-C."/>
            <person name="Salvucci A."/>
            <person name="Crous P.W."/>
            <person name="Stergiopoulos I."/>
        </authorList>
    </citation>
    <scope>NUCLEOTIDE SEQUENCE [LARGE SCALE GENOMIC DNA]</scope>
    <source>
        <strain evidence="3 4">CBS 116634</strain>
    </source>
</reference>